<evidence type="ECO:0000313" key="2">
    <source>
        <dbReference type="Proteomes" id="UP000030710"/>
    </source>
</evidence>
<dbReference type="STRING" id="1238425.J07HQW2_00040"/>
<proteinExistence type="predicted"/>
<evidence type="ECO:0000313" key="1">
    <source>
        <dbReference type="EMBL" id="ERG93607.1"/>
    </source>
</evidence>
<reference evidence="1 2" key="1">
    <citation type="journal article" date="2013" name="PLoS ONE">
        <title>Assembly-driven community genomics of a hypersaline microbial ecosystem.</title>
        <authorList>
            <person name="Podell S."/>
            <person name="Ugalde J.A."/>
            <person name="Narasingarao P."/>
            <person name="Banfield J.F."/>
            <person name="Heidelberg K.B."/>
            <person name="Allen E.E."/>
        </authorList>
    </citation>
    <scope>NUCLEOTIDE SEQUENCE [LARGE SCALE GENOMIC DNA]</scope>
    <source>
        <strain evidence="2">J07HQW2</strain>
    </source>
</reference>
<organism evidence="1 2">
    <name type="scientific">Haloquadratum walsbyi J07HQW2</name>
    <dbReference type="NCBI Taxonomy" id="1238425"/>
    <lineage>
        <taxon>Archaea</taxon>
        <taxon>Methanobacteriati</taxon>
        <taxon>Methanobacteriota</taxon>
        <taxon>Stenosarchaea group</taxon>
        <taxon>Halobacteria</taxon>
        <taxon>Halobacteriales</taxon>
        <taxon>Haloferacaceae</taxon>
        <taxon>Haloquadratum</taxon>
    </lineage>
</organism>
<sequence length="48" mass="5483">MSDKEPPVPEEVLTSAKDQLNEEEISLADNEEILHALSELPMLFRAFR</sequence>
<accession>U1PIW7</accession>
<dbReference type="EMBL" id="KE356561">
    <property type="protein sequence ID" value="ERG93607.1"/>
    <property type="molecule type" value="Genomic_DNA"/>
</dbReference>
<dbReference type="AlphaFoldDB" id="U1PIW7"/>
<protein>
    <submittedName>
        <fullName evidence="1">Uncharacterized protein</fullName>
    </submittedName>
</protein>
<dbReference type="Proteomes" id="UP000030710">
    <property type="component" value="Unassembled WGS sequence"/>
</dbReference>
<dbReference type="eggNOG" id="arCOG08150">
    <property type="taxonomic scope" value="Archaea"/>
</dbReference>
<dbReference type="HOGENOM" id="CLU_3147912_0_0_2"/>
<name>U1PIW7_9EURY</name>
<gene>
    <name evidence="1" type="ORF">J07HQW2_00040</name>
</gene>